<reference evidence="1 2" key="1">
    <citation type="submission" date="2018-03" db="EMBL/GenBank/DDBJ databases">
        <title>Whole genome sequencing of Histamine producing bacteria.</title>
        <authorList>
            <person name="Butler K."/>
        </authorList>
    </citation>
    <scope>NUCLEOTIDE SEQUENCE [LARGE SCALE GENOMIC DNA]</scope>
    <source>
        <strain evidence="1 2">BS2</strain>
    </source>
</reference>
<dbReference type="EMBL" id="PYMK01000009">
    <property type="protein sequence ID" value="PSU28908.1"/>
    <property type="molecule type" value="Genomic_DNA"/>
</dbReference>
<protein>
    <submittedName>
        <fullName evidence="1">Uncharacterized protein</fullName>
    </submittedName>
</protein>
<dbReference type="Proteomes" id="UP000240254">
    <property type="component" value="Unassembled WGS sequence"/>
</dbReference>
<organism evidence="1 2">
    <name type="scientific">Photobacterium aquimaris</name>
    <dbReference type="NCBI Taxonomy" id="512643"/>
    <lineage>
        <taxon>Bacteria</taxon>
        <taxon>Pseudomonadati</taxon>
        <taxon>Pseudomonadota</taxon>
        <taxon>Gammaproteobacteria</taxon>
        <taxon>Vibrionales</taxon>
        <taxon>Vibrionaceae</taxon>
        <taxon>Photobacterium</taxon>
    </lineage>
</organism>
<dbReference type="RefSeq" id="WP_065177306.1">
    <property type="nucleotide sequence ID" value="NZ_LZFA01000076.1"/>
</dbReference>
<dbReference type="AlphaFoldDB" id="A0A2T3IKR2"/>
<proteinExistence type="predicted"/>
<dbReference type="OrthoDB" id="9255592at2"/>
<comment type="caution">
    <text evidence="1">The sequence shown here is derived from an EMBL/GenBank/DDBJ whole genome shotgun (WGS) entry which is preliminary data.</text>
</comment>
<name>A0A2T3IKR2_9GAMM</name>
<evidence type="ECO:0000313" key="1">
    <source>
        <dbReference type="EMBL" id="PSU28908.1"/>
    </source>
</evidence>
<sequence>MLKLTGIQADNPQGWMAAIGIMMILAKQNKQASLAWDNLTPILYHITEDTLIESLVTYQNTPNHLIDELAVIPINPQNNKIMLDFTAGKVNFNAVLTRMTQGITQQQIKDALFLPWRNCDHIVSLGWDPKSVKQAATLAGENAPDKAKHKTVLAGQWLAAESLLLTCPLPRQQKIYSWRTWSTAVDLEGIQAIIQSSSDCWGGLHFTSKISFSGNFKFFLPSTVVL</sequence>
<evidence type="ECO:0000313" key="2">
    <source>
        <dbReference type="Proteomes" id="UP000240254"/>
    </source>
</evidence>
<accession>A0A2T3IKR2</accession>
<gene>
    <name evidence="1" type="ORF">CTM88_09795</name>
</gene>